<name>A0A0D7AN51_9AGAR</name>
<organism evidence="4 5">
    <name type="scientific">Fistulina hepatica ATCC 64428</name>
    <dbReference type="NCBI Taxonomy" id="1128425"/>
    <lineage>
        <taxon>Eukaryota</taxon>
        <taxon>Fungi</taxon>
        <taxon>Dikarya</taxon>
        <taxon>Basidiomycota</taxon>
        <taxon>Agaricomycotina</taxon>
        <taxon>Agaricomycetes</taxon>
        <taxon>Agaricomycetidae</taxon>
        <taxon>Agaricales</taxon>
        <taxon>Fistulinaceae</taxon>
        <taxon>Fistulina</taxon>
    </lineage>
</organism>
<dbReference type="PANTHER" id="PTHR40465">
    <property type="entry name" value="CHROMOSOME 1, WHOLE GENOME SHOTGUN SEQUENCE"/>
    <property type="match status" value="1"/>
</dbReference>
<evidence type="ECO:0000313" key="4">
    <source>
        <dbReference type="EMBL" id="KIY53285.1"/>
    </source>
</evidence>
<dbReference type="EMBL" id="KN881627">
    <property type="protein sequence ID" value="KIY53285.1"/>
    <property type="molecule type" value="Genomic_DNA"/>
</dbReference>
<dbReference type="AlphaFoldDB" id="A0A0D7AN51"/>
<feature type="transmembrane region" description="Helical" evidence="2">
    <location>
        <begin position="277"/>
        <end position="299"/>
    </location>
</feature>
<feature type="transmembrane region" description="Helical" evidence="2">
    <location>
        <begin position="305"/>
        <end position="324"/>
    </location>
</feature>
<reference evidence="4 5" key="1">
    <citation type="journal article" date="2015" name="Fungal Genet. Biol.">
        <title>Evolution of novel wood decay mechanisms in Agaricales revealed by the genome sequences of Fistulina hepatica and Cylindrobasidium torrendii.</title>
        <authorList>
            <person name="Floudas D."/>
            <person name="Held B.W."/>
            <person name="Riley R."/>
            <person name="Nagy L.G."/>
            <person name="Koehler G."/>
            <person name="Ransdell A.S."/>
            <person name="Younus H."/>
            <person name="Chow J."/>
            <person name="Chiniquy J."/>
            <person name="Lipzen A."/>
            <person name="Tritt A."/>
            <person name="Sun H."/>
            <person name="Haridas S."/>
            <person name="LaButti K."/>
            <person name="Ohm R.A."/>
            <person name="Kues U."/>
            <person name="Blanchette R.A."/>
            <person name="Grigoriev I.V."/>
            <person name="Minto R.E."/>
            <person name="Hibbett D.S."/>
        </authorList>
    </citation>
    <scope>NUCLEOTIDE SEQUENCE [LARGE SCALE GENOMIC DNA]</scope>
    <source>
        <strain evidence="4 5">ATCC 64428</strain>
    </source>
</reference>
<keyword evidence="5" id="KW-1185">Reference proteome</keyword>
<evidence type="ECO:0000313" key="5">
    <source>
        <dbReference type="Proteomes" id="UP000054144"/>
    </source>
</evidence>
<feature type="domain" description="DUF6534" evidence="3">
    <location>
        <begin position="242"/>
        <end position="331"/>
    </location>
</feature>
<feature type="transmembrane region" description="Helical" evidence="2">
    <location>
        <begin position="149"/>
        <end position="169"/>
    </location>
</feature>
<evidence type="ECO:0000256" key="2">
    <source>
        <dbReference type="SAM" id="Phobius"/>
    </source>
</evidence>
<dbReference type="OrthoDB" id="2884999at2759"/>
<feature type="region of interest" description="Disordered" evidence="1">
    <location>
        <begin position="365"/>
        <end position="398"/>
    </location>
</feature>
<protein>
    <recommendedName>
        <fullName evidence="3">DUF6534 domain-containing protein</fullName>
    </recommendedName>
</protein>
<dbReference type="InterPro" id="IPR045339">
    <property type="entry name" value="DUF6534"/>
</dbReference>
<dbReference type="Proteomes" id="UP000054144">
    <property type="component" value="Unassembled WGS sequence"/>
</dbReference>
<dbReference type="Pfam" id="PF20152">
    <property type="entry name" value="DUF6534"/>
    <property type="match status" value="1"/>
</dbReference>
<evidence type="ECO:0000259" key="3">
    <source>
        <dbReference type="Pfam" id="PF20152"/>
    </source>
</evidence>
<gene>
    <name evidence="4" type="ORF">FISHEDRAFT_55357</name>
</gene>
<sequence>MPQPLRCTISLAICDFLATLRKWFNFALKEDGSIKRLMERYYDMRDVVSGNIATKPPRLKARFGSIEILPDLSEAANQLTAHVGVNLSSGWEKLDVFFSWCLSMGSCGAEADYLRLDTRQLSGLYTILYAMSTIDGSVLGPFYGAYFMGLALCSVFWGMTTLQLAFYFMSYGKDPICLKLLCTNSLSSTSGTLTYPPSHLGFSPTNMHSRIIPTILRVADLSTFLHRPPFLLDVTIAYFAVAAAIDVFFCVMLTLKLWSSYREKTFNATLSTMLGRLLILSVNTGTWTALWAACSIILYKVSSHTIIYVVFDMSLSPLYANTLLMNLNARDFVRDGDTIVNQLSFIHPVSIRTACDRQPLESFEARSGMQASMDVDSSVRTSADLDMEDTEKDHSRTI</sequence>
<dbReference type="PANTHER" id="PTHR40465:SF1">
    <property type="entry name" value="DUF6534 DOMAIN-CONTAINING PROTEIN"/>
    <property type="match status" value="1"/>
</dbReference>
<feature type="transmembrane region" description="Helical" evidence="2">
    <location>
        <begin position="236"/>
        <end position="257"/>
    </location>
</feature>
<keyword evidence="2" id="KW-0812">Transmembrane</keyword>
<accession>A0A0D7AN51</accession>
<evidence type="ECO:0000256" key="1">
    <source>
        <dbReference type="SAM" id="MobiDB-lite"/>
    </source>
</evidence>
<proteinExistence type="predicted"/>
<keyword evidence="2" id="KW-0472">Membrane</keyword>
<keyword evidence="2" id="KW-1133">Transmembrane helix</keyword>